<dbReference type="RefSeq" id="WP_029630434.1">
    <property type="nucleotide sequence ID" value="NZ_JACJTA010000006.1"/>
</dbReference>
<feature type="transmembrane region" description="Helical" evidence="1">
    <location>
        <begin position="17"/>
        <end position="41"/>
    </location>
</feature>
<reference evidence="2 3" key="1">
    <citation type="journal article" date="2020" name="ISME J.">
        <title>Comparative genomics reveals insights into cyanobacterial evolution and habitat adaptation.</title>
        <authorList>
            <person name="Chen M.Y."/>
            <person name="Teng W.K."/>
            <person name="Zhao L."/>
            <person name="Hu C.X."/>
            <person name="Zhou Y.K."/>
            <person name="Han B.P."/>
            <person name="Song L.R."/>
            <person name="Shu W.S."/>
        </authorList>
    </citation>
    <scope>NUCLEOTIDE SEQUENCE [LARGE SCALE GENOMIC DNA]</scope>
    <source>
        <strain evidence="2 3">FACHB-248</strain>
    </source>
</reference>
<evidence type="ECO:0000313" key="3">
    <source>
        <dbReference type="Proteomes" id="UP000660380"/>
    </source>
</evidence>
<keyword evidence="1" id="KW-1133">Transmembrane helix</keyword>
<keyword evidence="1" id="KW-0812">Transmembrane</keyword>
<comment type="caution">
    <text evidence="2">The sequence shown here is derived from an EMBL/GenBank/DDBJ whole genome shotgun (WGS) entry which is preliminary data.</text>
</comment>
<evidence type="ECO:0000313" key="2">
    <source>
        <dbReference type="EMBL" id="MBD2603812.1"/>
    </source>
</evidence>
<dbReference type="Proteomes" id="UP000660380">
    <property type="component" value="Unassembled WGS sequence"/>
</dbReference>
<protein>
    <submittedName>
        <fullName evidence="2">Uncharacterized protein</fullName>
    </submittedName>
</protein>
<proteinExistence type="predicted"/>
<keyword evidence="1" id="KW-0472">Membrane</keyword>
<name>A0ABR8GK95_9CYAN</name>
<sequence>MKIKRFQTPLLPASKNLLALCFVALTGFNALIFVFILFVSFRINILAARKTTFVQLVNGETLVVSERDRYWRYPSVIQNTVRTWTELTFNWDNKIPGTNETDTGVRVGKGGKRIPTSTYFASLLLEGEFAKAALSEIAELVPSSVFSGKLRSTVIISYLSEPREIRQGEWEVDMIATRLLVDRTLGTDERIPFNRTLRLKAVEIQKPPLGQNASAFEQKVYEIRSAGLEITRITEFIPK</sequence>
<accession>A0ABR8GK95</accession>
<organism evidence="2 3">
    <name type="scientific">Scytonema hofmannii FACHB-248</name>
    <dbReference type="NCBI Taxonomy" id="1842502"/>
    <lineage>
        <taxon>Bacteria</taxon>
        <taxon>Bacillati</taxon>
        <taxon>Cyanobacteriota</taxon>
        <taxon>Cyanophyceae</taxon>
        <taxon>Nostocales</taxon>
        <taxon>Scytonemataceae</taxon>
        <taxon>Scytonema</taxon>
    </lineage>
</organism>
<dbReference type="EMBL" id="JACJTA010000006">
    <property type="protein sequence ID" value="MBD2603812.1"/>
    <property type="molecule type" value="Genomic_DNA"/>
</dbReference>
<evidence type="ECO:0000256" key="1">
    <source>
        <dbReference type="SAM" id="Phobius"/>
    </source>
</evidence>
<keyword evidence="3" id="KW-1185">Reference proteome</keyword>
<gene>
    <name evidence="2" type="ORF">H6G81_04510</name>
</gene>